<keyword evidence="3" id="KW-0430">Lectin</keyword>
<dbReference type="Proteomes" id="UP000001593">
    <property type="component" value="Unassembled WGS sequence"/>
</dbReference>
<evidence type="ECO:0000256" key="2">
    <source>
        <dbReference type="ARBA" id="ARBA00022723"/>
    </source>
</evidence>
<dbReference type="GO" id="GO:0070492">
    <property type="term" value="F:oligosaccharide binding"/>
    <property type="evidence" value="ECO:0000318"/>
    <property type="project" value="GO_Central"/>
</dbReference>
<proteinExistence type="inferred from homology"/>
<dbReference type="HOGENOM" id="CLU_044262_0_0_1"/>
<evidence type="ECO:0000256" key="5">
    <source>
        <dbReference type="ARBA" id="ARBA00023157"/>
    </source>
</evidence>
<keyword evidence="5 6" id="KW-1015">Disulfide bond</keyword>
<dbReference type="SMART" id="SM00473">
    <property type="entry name" value="PAN_AP"/>
    <property type="match status" value="1"/>
</dbReference>
<dbReference type="PROSITE" id="PS50026">
    <property type="entry name" value="EGF_3"/>
    <property type="match status" value="1"/>
</dbReference>
<protein>
    <recommendedName>
        <fullName evidence="12">EGF-like domain-containing protein</fullName>
    </recommendedName>
</protein>
<gene>
    <name evidence="10" type="ORF">NEMVEDRAFT_v1g198093</name>
</gene>
<accession>A7RJN3</accession>
<evidence type="ECO:0000313" key="11">
    <source>
        <dbReference type="Proteomes" id="UP000001593"/>
    </source>
</evidence>
<evidence type="ECO:0000313" key="10">
    <source>
        <dbReference type="EMBL" id="EDO48294.1"/>
    </source>
</evidence>
<dbReference type="PhylomeDB" id="A7RJN3"/>
<dbReference type="eggNOG" id="ENOG502ST15">
    <property type="taxonomic scope" value="Eukaryota"/>
</dbReference>
<dbReference type="EMBL" id="DS469514">
    <property type="protein sequence ID" value="EDO48294.1"/>
    <property type="molecule type" value="Genomic_DNA"/>
</dbReference>
<dbReference type="PANTHER" id="PTHR16146">
    <property type="entry name" value="INTELECTIN"/>
    <property type="match status" value="1"/>
</dbReference>
<comment type="caution">
    <text evidence="6">Lacks conserved residue(s) required for the propagation of feature annotation.</text>
</comment>
<dbReference type="KEGG" id="nve:5520645"/>
<evidence type="ECO:0000256" key="1">
    <source>
        <dbReference type="ARBA" id="ARBA00006373"/>
    </source>
</evidence>
<evidence type="ECO:0000256" key="6">
    <source>
        <dbReference type="PROSITE-ProRule" id="PRU00076"/>
    </source>
</evidence>
<feature type="domain" description="Apple" evidence="9">
    <location>
        <begin position="27"/>
        <end position="105"/>
    </location>
</feature>
<evidence type="ECO:0000256" key="7">
    <source>
        <dbReference type="SAM" id="SignalP"/>
    </source>
</evidence>
<keyword evidence="6" id="KW-0245">EGF-like domain</keyword>
<dbReference type="InterPro" id="IPR003609">
    <property type="entry name" value="Pan_app"/>
</dbReference>
<dbReference type="PROSITE" id="PS00022">
    <property type="entry name" value="EGF_1"/>
    <property type="match status" value="1"/>
</dbReference>
<keyword evidence="2" id="KW-0479">Metal-binding</keyword>
<evidence type="ECO:0008006" key="12">
    <source>
        <dbReference type="Google" id="ProtNLM"/>
    </source>
</evidence>
<evidence type="ECO:0000256" key="4">
    <source>
        <dbReference type="ARBA" id="ARBA00022837"/>
    </source>
</evidence>
<evidence type="ECO:0000259" key="9">
    <source>
        <dbReference type="PROSITE" id="PS50948"/>
    </source>
</evidence>
<feature type="domain" description="EGF-like" evidence="8">
    <location>
        <begin position="125"/>
        <end position="161"/>
    </location>
</feature>
<sequence>MSILPIVLVVASIQGHVIAQNCQQGVCYGGKFSLDEGIKGQHLVGFSYRNLSTVRHAQGCFSACANECLCRSYQLSRKGCELLEEDKDSKTLEPNSDYIYFDLQQKVVPSASYLANPSVCRNGCCLSKPCLNGGTCTEKCDHPKTKFVCNCPANASGKQCEKFWPKSCHDLYKIYAPPKPGVHTIFKNDNKTKFSVYCDFEPPTKAWSLIESYALKHNLDFQRKSFLDNYPVDETSPDNHEKYRLSRDKMQHLRSTAVSYRVTCQFLKRKDAVKSRDYLEGKLSSFDIIEEESLTDADFCKTVEYVNIEGDECQNCTLALFQKRGSWHLHSEPREGNCDMKPPGYISASNEAFGYYNPGLPTFTCASEPDATTEYWLGHVGD</sequence>
<feature type="chain" id="PRO_5002714264" description="EGF-like domain-containing protein" evidence="7">
    <location>
        <begin position="20"/>
        <end position="382"/>
    </location>
</feature>
<dbReference type="GO" id="GO:0046872">
    <property type="term" value="F:metal ion binding"/>
    <property type="evidence" value="ECO:0007669"/>
    <property type="project" value="UniProtKB-KW"/>
</dbReference>
<name>A7RJN3_NEMVE</name>
<feature type="signal peptide" evidence="7">
    <location>
        <begin position="1"/>
        <end position="19"/>
    </location>
</feature>
<dbReference type="PANTHER" id="PTHR16146:SF42">
    <property type="entry name" value="APPLE DOMAIN-CONTAINING PROTEIN"/>
    <property type="match status" value="1"/>
</dbReference>
<dbReference type="GO" id="GO:0005615">
    <property type="term" value="C:extracellular space"/>
    <property type="evidence" value="ECO:0000318"/>
    <property type="project" value="GO_Central"/>
</dbReference>
<dbReference type="OMA" id="FRCTSSE"/>
<reference evidence="10 11" key="1">
    <citation type="journal article" date="2007" name="Science">
        <title>Sea anemone genome reveals ancestral eumetazoan gene repertoire and genomic organization.</title>
        <authorList>
            <person name="Putnam N.H."/>
            <person name="Srivastava M."/>
            <person name="Hellsten U."/>
            <person name="Dirks B."/>
            <person name="Chapman J."/>
            <person name="Salamov A."/>
            <person name="Terry A."/>
            <person name="Shapiro H."/>
            <person name="Lindquist E."/>
            <person name="Kapitonov V.V."/>
            <person name="Jurka J."/>
            <person name="Genikhovich G."/>
            <person name="Grigoriev I.V."/>
            <person name="Lucas S.M."/>
            <person name="Steele R.E."/>
            <person name="Finnerty J.R."/>
            <person name="Technau U."/>
            <person name="Martindale M.Q."/>
            <person name="Rokhsar D.S."/>
        </authorList>
    </citation>
    <scope>NUCLEOTIDE SEQUENCE [LARGE SCALE GENOMIC DNA]</scope>
    <source>
        <strain evidence="11">CH2 X CH6</strain>
    </source>
</reference>
<dbReference type="Gene3D" id="3.90.215.10">
    <property type="entry name" value="Gamma Fibrinogen, chain A, domain 1"/>
    <property type="match status" value="1"/>
</dbReference>
<dbReference type="AlphaFoldDB" id="A7RJN3"/>
<dbReference type="SUPFAM" id="SSF56496">
    <property type="entry name" value="Fibrinogen C-terminal domain-like"/>
    <property type="match status" value="1"/>
</dbReference>
<dbReference type="PROSITE" id="PS50948">
    <property type="entry name" value="PAN"/>
    <property type="match status" value="1"/>
</dbReference>
<dbReference type="InterPro" id="IPR000742">
    <property type="entry name" value="EGF"/>
</dbReference>
<keyword evidence="11" id="KW-1185">Reference proteome</keyword>
<feature type="disulfide bond" evidence="6">
    <location>
        <begin position="151"/>
        <end position="160"/>
    </location>
</feature>
<dbReference type="InterPro" id="IPR014716">
    <property type="entry name" value="Fibrinogen_a/b/g_C_1"/>
</dbReference>
<dbReference type="InParanoid" id="A7RJN3"/>
<keyword evidence="4" id="KW-0106">Calcium</keyword>
<dbReference type="Gene3D" id="2.10.25.10">
    <property type="entry name" value="Laminin"/>
    <property type="match status" value="1"/>
</dbReference>
<keyword evidence="7" id="KW-0732">Signal</keyword>
<comment type="similarity">
    <text evidence="1">Belongs to the EGF domain peptide family.</text>
</comment>
<dbReference type="InterPro" id="IPR036056">
    <property type="entry name" value="Fibrinogen-like_C"/>
</dbReference>
<dbReference type="SUPFAM" id="SSF57196">
    <property type="entry name" value="EGF/Laminin"/>
    <property type="match status" value="1"/>
</dbReference>
<evidence type="ECO:0000259" key="8">
    <source>
        <dbReference type="PROSITE" id="PS50026"/>
    </source>
</evidence>
<evidence type="ECO:0000256" key="3">
    <source>
        <dbReference type="ARBA" id="ARBA00022734"/>
    </source>
</evidence>
<organism evidence="10 11">
    <name type="scientific">Nematostella vectensis</name>
    <name type="common">Starlet sea anemone</name>
    <dbReference type="NCBI Taxonomy" id="45351"/>
    <lineage>
        <taxon>Eukaryota</taxon>
        <taxon>Metazoa</taxon>
        <taxon>Cnidaria</taxon>
        <taxon>Anthozoa</taxon>
        <taxon>Hexacorallia</taxon>
        <taxon>Actiniaria</taxon>
        <taxon>Edwardsiidae</taxon>
        <taxon>Nematostella</taxon>
    </lineage>
</organism>